<evidence type="ECO:0000256" key="1">
    <source>
        <dbReference type="ARBA" id="ARBA00022884"/>
    </source>
</evidence>
<organism evidence="2 3">
    <name type="scientific">Tetrapyrgos nigripes</name>
    <dbReference type="NCBI Taxonomy" id="182062"/>
    <lineage>
        <taxon>Eukaryota</taxon>
        <taxon>Fungi</taxon>
        <taxon>Dikarya</taxon>
        <taxon>Basidiomycota</taxon>
        <taxon>Agaricomycotina</taxon>
        <taxon>Agaricomycetes</taxon>
        <taxon>Agaricomycetidae</taxon>
        <taxon>Agaricales</taxon>
        <taxon>Marasmiineae</taxon>
        <taxon>Marasmiaceae</taxon>
        <taxon>Tetrapyrgos</taxon>
    </lineage>
</organism>
<name>A0A8H5D208_9AGAR</name>
<keyword evidence="3" id="KW-1185">Reference proteome</keyword>
<dbReference type="GO" id="GO:0003729">
    <property type="term" value="F:mRNA binding"/>
    <property type="evidence" value="ECO:0007669"/>
    <property type="project" value="TreeGrafter"/>
</dbReference>
<protein>
    <recommendedName>
        <fullName evidence="4">RRM domain-containing protein</fullName>
    </recommendedName>
</protein>
<comment type="caution">
    <text evidence="2">The sequence shown here is derived from an EMBL/GenBank/DDBJ whole genome shotgun (WGS) entry which is preliminary data.</text>
</comment>
<gene>
    <name evidence="2" type="ORF">D9758_009205</name>
</gene>
<keyword evidence="1" id="KW-0694">RNA-binding</keyword>
<dbReference type="Gene3D" id="3.30.70.330">
    <property type="match status" value="2"/>
</dbReference>
<dbReference type="Proteomes" id="UP000559256">
    <property type="component" value="Unassembled WGS sequence"/>
</dbReference>
<evidence type="ECO:0008006" key="4">
    <source>
        <dbReference type="Google" id="ProtNLM"/>
    </source>
</evidence>
<dbReference type="EMBL" id="JAACJM010000067">
    <property type="protein sequence ID" value="KAF5352175.1"/>
    <property type="molecule type" value="Genomic_DNA"/>
</dbReference>
<evidence type="ECO:0000313" key="2">
    <source>
        <dbReference type="EMBL" id="KAF5352175.1"/>
    </source>
</evidence>
<dbReference type="PANTHER" id="PTHR14089">
    <property type="entry name" value="PRE-MRNA-SPLICING FACTOR RBM22"/>
    <property type="match status" value="1"/>
</dbReference>
<dbReference type="OrthoDB" id="3026661at2759"/>
<dbReference type="SUPFAM" id="SSF54928">
    <property type="entry name" value="RNA-binding domain, RBD"/>
    <property type="match status" value="1"/>
</dbReference>
<dbReference type="PANTHER" id="PTHR14089:SF8">
    <property type="entry name" value="RNA-BINDING PROTEIN MRN1"/>
    <property type="match status" value="1"/>
</dbReference>
<dbReference type="GO" id="GO:0000398">
    <property type="term" value="P:mRNA splicing, via spliceosome"/>
    <property type="evidence" value="ECO:0007669"/>
    <property type="project" value="TreeGrafter"/>
</dbReference>
<sequence length="452" mass="51288">MSCLRHCTRSLLSSFSSSPICLRRLSSSNHHAAARAILIQKFPPTASINDLLSLKGLGHPVESAFRIKHNNDVEIRYLEADSARYVRTFSGRNAIIYGGQLLDIKLLPPRRLPVEIVAAIGLRAASRMVVIRDTRGLTEEKLREELERRFGETERVWVNENDRRAVVTFSHIHEAIKARKTLQDEGWPVNFRDYLPRPPKHSQTGKFPHYGVVMKGVRASPREVLRELDPILNLRNGDPSRVQTFPQGTLLAFGDSSNADKFTRFYRPPPGVIVDFHPKHAPSLLENAAIKLGACRTLIMDRFKDPSIDFDRLHRDFSVFGDIFYVYLDHEKAQARVVYTNIASALKAMEDIYENLANLKYSIYNGAQITFGQFPNNRGELSPLRPLFIRRQDLEASVGVEGPTGPDNGYDDFQHIDSRPLSTIGEVEWREAWDDATGDTRYDVLPLREGLS</sequence>
<evidence type="ECO:0000313" key="3">
    <source>
        <dbReference type="Proteomes" id="UP000559256"/>
    </source>
</evidence>
<accession>A0A8H5D208</accession>
<dbReference type="GO" id="GO:0010494">
    <property type="term" value="C:cytoplasmic stress granule"/>
    <property type="evidence" value="ECO:0007669"/>
    <property type="project" value="TreeGrafter"/>
</dbReference>
<proteinExistence type="predicted"/>
<dbReference type="InterPro" id="IPR012677">
    <property type="entry name" value="Nucleotide-bd_a/b_plait_sf"/>
</dbReference>
<dbReference type="AlphaFoldDB" id="A0A8H5D208"/>
<dbReference type="InterPro" id="IPR039171">
    <property type="entry name" value="Cwc2/Slt11"/>
</dbReference>
<dbReference type="InterPro" id="IPR035979">
    <property type="entry name" value="RBD_domain_sf"/>
</dbReference>
<reference evidence="2 3" key="1">
    <citation type="journal article" date="2020" name="ISME J.">
        <title>Uncovering the hidden diversity of litter-decomposition mechanisms in mushroom-forming fungi.</title>
        <authorList>
            <person name="Floudas D."/>
            <person name="Bentzer J."/>
            <person name="Ahren D."/>
            <person name="Johansson T."/>
            <person name="Persson P."/>
            <person name="Tunlid A."/>
        </authorList>
    </citation>
    <scope>NUCLEOTIDE SEQUENCE [LARGE SCALE GENOMIC DNA]</scope>
    <source>
        <strain evidence="2 3">CBS 291.85</strain>
    </source>
</reference>